<name>A0ABU9PP68_9BURK</name>
<dbReference type="Proteomes" id="UP001495910">
    <property type="component" value="Unassembled WGS sequence"/>
</dbReference>
<reference evidence="1 2" key="1">
    <citation type="submission" date="2024-02" db="EMBL/GenBank/DDBJ databases">
        <title>Draft genome sequence of Collimonas sp. strain H4R21, an effective mineral-weathering bacterial strain isolated from the beech rhizosphere.</title>
        <authorList>
            <person name="Morin E."/>
            <person name="Uroz S."/>
            <person name="Leveau J.H.J."/>
            <person name="Kumar R."/>
            <person name="Rey M.W."/>
            <person name="Pham J."/>
        </authorList>
    </citation>
    <scope>NUCLEOTIDE SEQUENCE [LARGE SCALE GENOMIC DNA]</scope>
    <source>
        <strain evidence="1 2">H4R21</strain>
    </source>
</reference>
<proteinExistence type="predicted"/>
<keyword evidence="2" id="KW-1185">Reference proteome</keyword>
<evidence type="ECO:0008006" key="3">
    <source>
        <dbReference type="Google" id="ProtNLM"/>
    </source>
</evidence>
<organism evidence="1 2">
    <name type="scientific">Collimonas rhizosphaerae</name>
    <dbReference type="NCBI Taxonomy" id="3126357"/>
    <lineage>
        <taxon>Bacteria</taxon>
        <taxon>Pseudomonadati</taxon>
        <taxon>Pseudomonadota</taxon>
        <taxon>Betaproteobacteria</taxon>
        <taxon>Burkholderiales</taxon>
        <taxon>Oxalobacteraceae</taxon>
        <taxon>Collimonas</taxon>
    </lineage>
</organism>
<comment type="caution">
    <text evidence="1">The sequence shown here is derived from an EMBL/GenBank/DDBJ whole genome shotgun (WGS) entry which is preliminary data.</text>
</comment>
<sequence length="218" mass="23750">MTPIKKSPAFITFTGVDCVDLIPGMQALAARYPVEWGVLFDETREGQPRFPAGDVRQAIRCSGLRLSAHVCGPAARAIVAGQSPELDLAGFARIQINHGFLGSSDIEIQNSHTYAARYGMRAALQCQGDFPSDTRVDWLYDLSFGTGVQPKIWPPLDADHPLCGYSGGFSSTNIAALLDAFPVASQVAYWIDMESGVRTGDQFDLEKCTAICRQVFDR</sequence>
<evidence type="ECO:0000313" key="2">
    <source>
        <dbReference type="Proteomes" id="UP001495910"/>
    </source>
</evidence>
<dbReference type="RefSeq" id="WP_092399160.1">
    <property type="nucleotide sequence ID" value="NZ_JBANDC010000001.1"/>
</dbReference>
<accession>A0ABU9PP68</accession>
<evidence type="ECO:0000313" key="1">
    <source>
        <dbReference type="EMBL" id="MEM4985789.1"/>
    </source>
</evidence>
<gene>
    <name evidence="1" type="ORF">V8G57_00165</name>
</gene>
<dbReference type="EMBL" id="JBANDC010000001">
    <property type="protein sequence ID" value="MEM4985789.1"/>
    <property type="molecule type" value="Genomic_DNA"/>
</dbReference>
<protein>
    <recommendedName>
        <fullName evidence="3">Phosphoribosylanthranilate isomerase</fullName>
    </recommendedName>
</protein>